<feature type="compositionally biased region" description="Acidic residues" evidence="3">
    <location>
        <begin position="623"/>
        <end position="632"/>
    </location>
</feature>
<feature type="region of interest" description="Disordered" evidence="3">
    <location>
        <begin position="85"/>
        <end position="104"/>
    </location>
</feature>
<proteinExistence type="predicted"/>
<feature type="region of interest" description="Disordered" evidence="3">
    <location>
        <begin position="792"/>
        <end position="812"/>
    </location>
</feature>
<feature type="compositionally biased region" description="Basic and acidic residues" evidence="3">
    <location>
        <begin position="1300"/>
        <end position="1326"/>
    </location>
</feature>
<feature type="compositionally biased region" description="Basic and acidic residues" evidence="3">
    <location>
        <begin position="1268"/>
        <end position="1278"/>
    </location>
</feature>
<feature type="region of interest" description="Disordered" evidence="3">
    <location>
        <begin position="31"/>
        <end position="71"/>
    </location>
</feature>
<feature type="region of interest" description="Disordered" evidence="3">
    <location>
        <begin position="307"/>
        <end position="740"/>
    </location>
</feature>
<feature type="coiled-coil region" evidence="2">
    <location>
        <begin position="1171"/>
        <end position="1202"/>
    </location>
</feature>
<dbReference type="InterPro" id="IPR029326">
    <property type="entry name" value="SSFA2_C"/>
</dbReference>
<feature type="domain" description="ITPR-interacting" evidence="4">
    <location>
        <begin position="140"/>
        <end position="304"/>
    </location>
</feature>
<feature type="region of interest" description="Disordered" evidence="3">
    <location>
        <begin position="826"/>
        <end position="991"/>
    </location>
</feature>
<reference evidence="5" key="3">
    <citation type="submission" date="2025-09" db="UniProtKB">
        <authorList>
            <consortium name="Ensembl"/>
        </authorList>
    </citation>
    <scope>IDENTIFICATION</scope>
</reference>
<feature type="compositionally biased region" description="Polar residues" evidence="3">
    <location>
        <begin position="501"/>
        <end position="531"/>
    </location>
</feature>
<feature type="region of interest" description="Disordered" evidence="3">
    <location>
        <begin position="1245"/>
        <end position="1330"/>
    </location>
</feature>
<feature type="compositionally biased region" description="Polar residues" evidence="3">
    <location>
        <begin position="863"/>
        <end position="874"/>
    </location>
</feature>
<evidence type="ECO:0000256" key="1">
    <source>
        <dbReference type="ARBA" id="ARBA00023054"/>
    </source>
</evidence>
<evidence type="ECO:0000256" key="3">
    <source>
        <dbReference type="SAM" id="MobiDB-lite"/>
    </source>
</evidence>
<name>A0A672F8N8_SALFA</name>
<feature type="compositionally biased region" description="Acidic residues" evidence="3">
    <location>
        <begin position="457"/>
        <end position="471"/>
    </location>
</feature>
<dbReference type="Pfam" id="PF14722">
    <property type="entry name" value="KRAP_IP3R_bind"/>
    <property type="match status" value="1"/>
</dbReference>
<evidence type="ECO:0000313" key="6">
    <source>
        <dbReference type="Proteomes" id="UP000472267"/>
    </source>
</evidence>
<feature type="compositionally biased region" description="Basic and acidic residues" evidence="3">
    <location>
        <begin position="262"/>
        <end position="281"/>
    </location>
</feature>
<dbReference type="PANTHER" id="PTHR17469">
    <property type="entry name" value="SPERM SPECIFIC ANTIGEN 2-RELATED"/>
    <property type="match status" value="1"/>
</dbReference>
<accession>A0A672F8N8</accession>
<dbReference type="InterPro" id="IPR029325">
    <property type="entry name" value="ITPR-bd"/>
</dbReference>
<dbReference type="SMART" id="SM01257">
    <property type="entry name" value="KRAP_IP3R_bind"/>
    <property type="match status" value="1"/>
</dbReference>
<feature type="compositionally biased region" description="Low complexity" evidence="3">
    <location>
        <begin position="795"/>
        <end position="809"/>
    </location>
</feature>
<dbReference type="Ensembl" id="ENSSFAT00005002714.1">
    <property type="protein sequence ID" value="ENSSFAP00005002498.1"/>
    <property type="gene ID" value="ENSSFAG00005001786.1"/>
</dbReference>
<feature type="region of interest" description="Disordered" evidence="3">
    <location>
        <begin position="257"/>
        <end position="289"/>
    </location>
</feature>
<evidence type="ECO:0000256" key="2">
    <source>
        <dbReference type="SAM" id="Coils"/>
    </source>
</evidence>
<feature type="compositionally biased region" description="Polar residues" evidence="3">
    <location>
        <begin position="950"/>
        <end position="965"/>
    </location>
</feature>
<dbReference type="InParanoid" id="A0A672F8N8"/>
<evidence type="ECO:0000313" key="5">
    <source>
        <dbReference type="Ensembl" id="ENSSFAP00005002498.1"/>
    </source>
</evidence>
<dbReference type="Proteomes" id="UP000472267">
    <property type="component" value="Chromosome 16"/>
</dbReference>
<reference evidence="5" key="2">
    <citation type="submission" date="2025-08" db="UniProtKB">
        <authorList>
            <consortium name="Ensembl"/>
        </authorList>
    </citation>
    <scope>IDENTIFICATION</scope>
</reference>
<reference evidence="5" key="1">
    <citation type="submission" date="2019-06" db="EMBL/GenBank/DDBJ databases">
        <authorList>
            <consortium name="Wellcome Sanger Institute Data Sharing"/>
        </authorList>
    </citation>
    <scope>NUCLEOTIDE SEQUENCE [LARGE SCALE GENOMIC DNA]</scope>
</reference>
<dbReference type="Pfam" id="PF14723">
    <property type="entry name" value="SSFA2_C"/>
    <property type="match status" value="1"/>
</dbReference>
<feature type="compositionally biased region" description="Polar residues" evidence="3">
    <location>
        <begin position="835"/>
        <end position="846"/>
    </location>
</feature>
<evidence type="ECO:0000259" key="4">
    <source>
        <dbReference type="SMART" id="SM01257"/>
    </source>
</evidence>
<dbReference type="OMA" id="NRANTPD"/>
<dbReference type="PANTHER" id="PTHR17469:SF11">
    <property type="entry name" value="PROTEIN ITPRID2"/>
    <property type="match status" value="1"/>
</dbReference>
<keyword evidence="1 2" id="KW-0175">Coiled coil</keyword>
<keyword evidence="6" id="KW-1185">Reference proteome</keyword>
<feature type="compositionally biased region" description="Basic and acidic residues" evidence="3">
    <location>
        <begin position="642"/>
        <end position="655"/>
    </location>
</feature>
<organism evidence="5 6">
    <name type="scientific">Salarias fasciatus</name>
    <name type="common">Jewelled blenny</name>
    <name type="synonym">Blennius fasciatus</name>
    <dbReference type="NCBI Taxonomy" id="181472"/>
    <lineage>
        <taxon>Eukaryota</taxon>
        <taxon>Metazoa</taxon>
        <taxon>Chordata</taxon>
        <taxon>Craniata</taxon>
        <taxon>Vertebrata</taxon>
        <taxon>Euteleostomi</taxon>
        <taxon>Actinopterygii</taxon>
        <taxon>Neopterygii</taxon>
        <taxon>Teleostei</taxon>
        <taxon>Neoteleostei</taxon>
        <taxon>Acanthomorphata</taxon>
        <taxon>Ovalentaria</taxon>
        <taxon>Blenniimorphae</taxon>
        <taxon>Blenniiformes</taxon>
        <taxon>Blennioidei</taxon>
        <taxon>Blenniidae</taxon>
        <taxon>Salariinae</taxon>
        <taxon>Salarias</taxon>
    </lineage>
</organism>
<feature type="compositionally biased region" description="Low complexity" evidence="3">
    <location>
        <begin position="1253"/>
        <end position="1263"/>
    </location>
</feature>
<protein>
    <submittedName>
        <fullName evidence="5">ITPR interacting domain containing 2</fullName>
    </submittedName>
</protein>
<feature type="compositionally biased region" description="Acidic residues" evidence="3">
    <location>
        <begin position="597"/>
        <end position="610"/>
    </location>
</feature>
<dbReference type="InterPro" id="IPR043444">
    <property type="entry name" value="TESPA1-like"/>
</dbReference>
<feature type="compositionally biased region" description="Polar residues" evidence="3">
    <location>
        <begin position="484"/>
        <end position="493"/>
    </location>
</feature>
<dbReference type="GO" id="GO:0005102">
    <property type="term" value="F:signaling receptor binding"/>
    <property type="evidence" value="ECO:0007669"/>
    <property type="project" value="InterPro"/>
</dbReference>
<sequence>MEGAALESNTAPDVRVKPVSVACLRRQAWAHSRDSIWQESKPEPCGPPGPQRSRSTGDAQRPSVDPGQNPNKIASWLIECRTPLGASLDDQSPPPHKGVPRNGCSFEDDLSLGAEANHLLSNNSKTESCYGLVADQKRSQYKERGRSMNSTGSGKSSTVSSVSELLDLYEEDPEEILFNLGFGREEPDLNAKIPSRFFNSSSVARGIDIKVYLKAQLQRMELENPNYALTSRFRQIEVLTTVANEFFQLYSQVSGQPVQRISSKDQDSEGGDEGRSEERPPPLKKSNSALNVAKLLKKTITKHNLLAASPESPAQPNGRTAAVPGPPQDSGPAPARPEQDGDAADAAEHRAEAGGQKVVRKKDNCSLATVTEESGGDGEPDLPSDSSPEQSGGGGGGPEGQVDSADLQAGSQSSEEGGAQRVSEEKDRSSSSSSSLEKAPVTLTPPHLAQLRTENTDSFDMEEIQSNEDETLPPRASRAAEMSRTVSQQSDSSGFAEEPSTDSGNSLKVQDSSDSCDSETTVTSHPSQDLTTPVALDQPTFDLPDTRREEAGPAAAAAEVDGRSRSVEGDESLDQFPQYTVHHLPKLTPTEEQREDSVDEDGEPEPEPEPEIIQCVSAAEQETPQESEESDDPQSQSASEPDPPHTDQASDRVRDTSPPAGDPGENQDQPESLLSDDHNGFAPPTPSAQVLSALNRAKLSRMGRRIDPESDETPASPGRGRGSQRGAIRLQRSSSLPSSLLAPSRVVSSVKIQVGRGQASCSQPRFSVRYTQEDDQLEEEVKREERTSVLSTLVINPAPNKKPAAAAAPKPIPSHLMRSCCSLQSYSPPPELTPGGQSWSTQSVPDLSSDHRPLRHFPPPSPSNTSVSHAQKSWNPGFASLPGHNPPAQYFDSGPSPSPRFNFNPYGLPQHTHPLHHSQPYSSLPNLFPHQNPPSGPAGLHSPAPPPVPQHQSMTNLHQPSSSSLPYHVGPAHLHPGAPMMHHQGFSQPYTNPSPYTAAPYGTQSAPQFLSYHGYNVSSFPHPVSQYPPPAAAAAAPPHLPPEHSLYPGLAPLAPGFHPGLGSAFSQGYNPHAGFAPPAGPGPSGTELQLRRVLQDIRGTVQSLSENRANTPDTFSERRASQPGLQSLAEFQQKRRSLSLFRRQMMDLELSIMQQQALVYNHLSPADRMEVEKLQSLRSSVREELQELEQQLEEKLMDLIHSTHHRGLRSNNSVENLFTASALRAMEPMSELLSEQFYLQSELNYDGHDFPTSPSSRSSSPLRGRGRRGADGEQKPELYRTSVDITPATPPRPNARSKGRLRERDSVGGREEEAGRRDSPEKREEGATGGLQLDNLQQLIKEIRESVAQEVRKEIYSELLAAVTPQPSPVPAQQHRP</sequence>
<feature type="compositionally biased region" description="Basic and acidic residues" evidence="3">
    <location>
        <begin position="31"/>
        <end position="42"/>
    </location>
</feature>